<dbReference type="EMBL" id="CP000473">
    <property type="protein sequence ID" value="ABJ87498.1"/>
    <property type="molecule type" value="Genomic_DNA"/>
</dbReference>
<dbReference type="Gene3D" id="3.40.50.10910">
    <property type="entry name" value="Amidohydrolase"/>
    <property type="match status" value="1"/>
</dbReference>
<dbReference type="HOGENOM" id="CLU_023620_6_1_0"/>
<dbReference type="InParanoid" id="Q01S72"/>
<name>Q01S72_SOLUE</name>
<feature type="domain" description="Amidohydrolase-related" evidence="2">
    <location>
        <begin position="78"/>
        <end position="380"/>
    </location>
</feature>
<evidence type="ECO:0000313" key="3">
    <source>
        <dbReference type="EMBL" id="ABJ87498.1"/>
    </source>
</evidence>
<dbReference type="AlphaFoldDB" id="Q01S72"/>
<dbReference type="KEGG" id="sus:Acid_6576"/>
<evidence type="ECO:0000256" key="1">
    <source>
        <dbReference type="SAM" id="SignalP"/>
    </source>
</evidence>
<dbReference type="Gene3D" id="1.20.58.520">
    <property type="entry name" value="Amidohydrolase"/>
    <property type="match status" value="1"/>
</dbReference>
<dbReference type="GO" id="GO:0016810">
    <property type="term" value="F:hydrolase activity, acting on carbon-nitrogen (but not peptide) bonds"/>
    <property type="evidence" value="ECO:0007669"/>
    <property type="project" value="InterPro"/>
</dbReference>
<dbReference type="InterPro" id="IPR051781">
    <property type="entry name" value="Metallo-dep_Hydrolase"/>
</dbReference>
<accession>Q01S72</accession>
<dbReference type="SUPFAM" id="SSF51338">
    <property type="entry name" value="Composite domain of metallo-dependent hydrolases"/>
    <property type="match status" value="1"/>
</dbReference>
<proteinExistence type="predicted"/>
<dbReference type="Pfam" id="PF01979">
    <property type="entry name" value="Amidohydro_1"/>
    <property type="match status" value="1"/>
</dbReference>
<gene>
    <name evidence="3" type="ordered locus">Acid_6576</name>
</gene>
<protein>
    <submittedName>
        <fullName evidence="3">Amidohydrolase</fullName>
    </submittedName>
</protein>
<evidence type="ECO:0000259" key="2">
    <source>
        <dbReference type="Pfam" id="PF01979"/>
    </source>
</evidence>
<dbReference type="Gene3D" id="2.30.40.10">
    <property type="entry name" value="Urease, subunit C, domain 1"/>
    <property type="match status" value="1"/>
</dbReference>
<feature type="signal peptide" evidence="1">
    <location>
        <begin position="1"/>
        <end position="26"/>
    </location>
</feature>
<reference evidence="3" key="1">
    <citation type="submission" date="2006-10" db="EMBL/GenBank/DDBJ databases">
        <title>Complete sequence of Solibacter usitatus Ellin6076.</title>
        <authorList>
            <consortium name="US DOE Joint Genome Institute"/>
            <person name="Copeland A."/>
            <person name="Lucas S."/>
            <person name="Lapidus A."/>
            <person name="Barry K."/>
            <person name="Detter J.C."/>
            <person name="Glavina del Rio T."/>
            <person name="Hammon N."/>
            <person name="Israni S."/>
            <person name="Dalin E."/>
            <person name="Tice H."/>
            <person name="Pitluck S."/>
            <person name="Thompson L.S."/>
            <person name="Brettin T."/>
            <person name="Bruce D."/>
            <person name="Han C."/>
            <person name="Tapia R."/>
            <person name="Gilna P."/>
            <person name="Schmutz J."/>
            <person name="Larimer F."/>
            <person name="Land M."/>
            <person name="Hauser L."/>
            <person name="Kyrpides N."/>
            <person name="Mikhailova N."/>
            <person name="Janssen P.H."/>
            <person name="Kuske C.R."/>
            <person name="Richardson P."/>
        </authorList>
    </citation>
    <scope>NUCLEOTIDE SEQUENCE</scope>
    <source>
        <strain evidence="3">Ellin6076</strain>
    </source>
</reference>
<keyword evidence="1" id="KW-0732">Signal</keyword>
<dbReference type="PANTHER" id="PTHR43135">
    <property type="entry name" value="ALPHA-D-RIBOSE 1-METHYLPHOSPHONATE 5-TRIPHOSPHATE DIPHOSPHATASE"/>
    <property type="match status" value="1"/>
</dbReference>
<dbReference type="STRING" id="234267.Acid_6576"/>
<keyword evidence="3" id="KW-0378">Hydrolase</keyword>
<feature type="chain" id="PRO_5004162553" evidence="1">
    <location>
        <begin position="27"/>
        <end position="387"/>
    </location>
</feature>
<sequence precursor="true">MVNTTKSLRMVLTGAALLCTALPASRAEWLLIRKVRVFDGGRMLPATSVVILDGHIQGVGKKLKVPRGGRVVDGRGKTLLPGLIDAHVHVRSAEDLKTALKFGVTTCLDMFTRYEMAAELRAEQAAGKASGRAELFSAGTPATAPGGHGTEYGVAIPTLSRAMAAAAFVEARLAEGSDYLKIIKDDGSAFGFRRPTLDAATIGALIRAAHGKGRLAIVHIATAEDAREALAAGADGIAHVPAGPPDTGVTRTAVRSGAFWTPTLTVITHDAPAVSREASLAAVRELHAAGVRILAGTDAPNPGTAYGESLHSELELLVAAGLSPVEALAAATSGAASAYRLSDRGRIAVGLRADLVLVEGDPSRDIRATRRIRGVWVAGQAGALTAR</sequence>
<dbReference type="InterPro" id="IPR032466">
    <property type="entry name" value="Metal_Hydrolase"/>
</dbReference>
<dbReference type="eggNOG" id="COG1228">
    <property type="taxonomic scope" value="Bacteria"/>
</dbReference>
<dbReference type="InterPro" id="IPR006680">
    <property type="entry name" value="Amidohydro-rel"/>
</dbReference>
<organism evidence="3">
    <name type="scientific">Solibacter usitatus (strain Ellin6076)</name>
    <dbReference type="NCBI Taxonomy" id="234267"/>
    <lineage>
        <taxon>Bacteria</taxon>
        <taxon>Pseudomonadati</taxon>
        <taxon>Acidobacteriota</taxon>
        <taxon>Terriglobia</taxon>
        <taxon>Bryobacterales</taxon>
        <taxon>Solibacteraceae</taxon>
        <taxon>Candidatus Solibacter</taxon>
    </lineage>
</organism>
<dbReference type="Gene3D" id="3.30.110.90">
    <property type="entry name" value="Amidohydrolase"/>
    <property type="match status" value="1"/>
</dbReference>
<dbReference type="InterPro" id="IPR011059">
    <property type="entry name" value="Metal-dep_hydrolase_composite"/>
</dbReference>
<dbReference type="PANTHER" id="PTHR43135:SF3">
    <property type="entry name" value="ALPHA-D-RIBOSE 1-METHYLPHOSPHONATE 5-TRIPHOSPHATE DIPHOSPHATASE"/>
    <property type="match status" value="1"/>
</dbReference>
<dbReference type="SUPFAM" id="SSF51556">
    <property type="entry name" value="Metallo-dependent hydrolases"/>
    <property type="match status" value="1"/>
</dbReference>